<evidence type="ECO:0000256" key="1">
    <source>
        <dbReference type="SAM" id="Coils"/>
    </source>
</evidence>
<feature type="transmembrane region" description="Helical" evidence="2">
    <location>
        <begin position="353"/>
        <end position="379"/>
    </location>
</feature>
<dbReference type="KEGG" id="aaxa:NCTC10138_00595"/>
<keyword evidence="2" id="KW-0472">Membrane</keyword>
<name>A0A449BCS2_HAPAX</name>
<protein>
    <recommendedName>
        <fullName evidence="5">GtrA-like protein</fullName>
    </recommendedName>
</protein>
<keyword evidence="2" id="KW-1133">Transmembrane helix</keyword>
<feature type="transmembrane region" description="Helical" evidence="2">
    <location>
        <begin position="308"/>
        <end position="333"/>
    </location>
</feature>
<gene>
    <name evidence="3" type="ORF">NCTC10138_00595</name>
</gene>
<dbReference type="EMBL" id="LR215048">
    <property type="protein sequence ID" value="VEU80236.1"/>
    <property type="molecule type" value="Genomic_DNA"/>
</dbReference>
<evidence type="ECO:0000313" key="3">
    <source>
        <dbReference type="EMBL" id="VEU80236.1"/>
    </source>
</evidence>
<keyword evidence="2" id="KW-0812">Transmembrane</keyword>
<keyword evidence="4" id="KW-1185">Reference proteome</keyword>
<accession>A0A449BCS2</accession>
<feature type="transmembrane region" description="Helical" evidence="2">
    <location>
        <begin position="206"/>
        <end position="230"/>
    </location>
</feature>
<feature type="coiled-coil region" evidence="1">
    <location>
        <begin position="137"/>
        <end position="168"/>
    </location>
</feature>
<reference evidence="3 4" key="1">
    <citation type="submission" date="2019-01" db="EMBL/GenBank/DDBJ databases">
        <authorList>
            <consortium name="Pathogen Informatics"/>
        </authorList>
    </citation>
    <scope>NUCLEOTIDE SEQUENCE [LARGE SCALE GENOMIC DNA]</scope>
    <source>
        <strain evidence="3 4">NCTC10138</strain>
    </source>
</reference>
<evidence type="ECO:0008006" key="5">
    <source>
        <dbReference type="Google" id="ProtNLM"/>
    </source>
</evidence>
<feature type="coiled-coil region" evidence="1">
    <location>
        <begin position="22"/>
        <end position="62"/>
    </location>
</feature>
<evidence type="ECO:0000313" key="4">
    <source>
        <dbReference type="Proteomes" id="UP000289841"/>
    </source>
</evidence>
<evidence type="ECO:0000256" key="2">
    <source>
        <dbReference type="SAM" id="Phobius"/>
    </source>
</evidence>
<organism evidence="3 4">
    <name type="scientific">Haploplasma axanthum</name>
    <name type="common">Acholeplasma axanthum</name>
    <dbReference type="NCBI Taxonomy" id="29552"/>
    <lineage>
        <taxon>Bacteria</taxon>
        <taxon>Bacillati</taxon>
        <taxon>Mycoplasmatota</taxon>
        <taxon>Mollicutes</taxon>
        <taxon>Acholeplasmatales</taxon>
        <taxon>Acholeplasmataceae</taxon>
        <taxon>Haploplasma</taxon>
    </lineage>
</organism>
<proteinExistence type="predicted"/>
<sequence>MSKKIKVVEELSFNTSSILLDKKQETKNLIKLEAANKKLSIKKQLKEQIKASKEKSDDLKIIADNKITELHEITNQRLNEIEEQYNPLIEAAKEKEALIVRKKETINEKETRTGKIKNIKLKVKTQISENKALLKTVEKDSEEYNLIKQNIKTLKKNQNNQIIDLNKEVEFNPITKLLTNVGKFFARIGKWFSRIWKSFKSSHPTVAQFLVFFMISNGVTVLQLVMMPLFKYMFNQTDLINISLQFGRIGNNLNGTPYYMFNYPAGELVSGVGGGLAYFLAVQVTIAIAQIINFFTQRSVTFKSNSNAWVAALWYFIAYVAITFIAAAAQGLYKAPIYDLFMNKWSMGKLGEIIADGLTMIINSAISFWVFFPIMKIIFKQEDKETK</sequence>
<dbReference type="RefSeq" id="WP_197724324.1">
    <property type="nucleotide sequence ID" value="NZ_LR215048.1"/>
</dbReference>
<dbReference type="Proteomes" id="UP000289841">
    <property type="component" value="Chromosome"/>
</dbReference>
<dbReference type="STRING" id="1278311.GCA_000428705_01640"/>
<keyword evidence="1" id="KW-0175">Coiled coil</keyword>
<dbReference type="AlphaFoldDB" id="A0A449BCS2"/>
<feature type="transmembrane region" description="Helical" evidence="2">
    <location>
        <begin position="276"/>
        <end position="296"/>
    </location>
</feature>